<proteinExistence type="predicted"/>
<evidence type="ECO:0000313" key="2">
    <source>
        <dbReference type="Proteomes" id="UP001596091"/>
    </source>
</evidence>
<comment type="caution">
    <text evidence="1">The sequence shown here is derived from an EMBL/GenBank/DDBJ whole genome shotgun (WGS) entry which is preliminary data.</text>
</comment>
<dbReference type="EMBL" id="JBHSPH010000010">
    <property type="protein sequence ID" value="MFC5864432.1"/>
    <property type="molecule type" value="Genomic_DNA"/>
</dbReference>
<evidence type="ECO:0000313" key="1">
    <source>
        <dbReference type="EMBL" id="MFC5864432.1"/>
    </source>
</evidence>
<evidence type="ECO:0008006" key="3">
    <source>
        <dbReference type="Google" id="ProtNLM"/>
    </source>
</evidence>
<dbReference type="RefSeq" id="WP_263333269.1">
    <property type="nucleotide sequence ID" value="NZ_JAGSYH010000001.1"/>
</dbReference>
<protein>
    <recommendedName>
        <fullName evidence="3">30S ribosomal protein S14</fullName>
    </recommendedName>
</protein>
<accession>A0ABW1EMB6</accession>
<gene>
    <name evidence="1" type="ORF">ACFPT7_19150</name>
</gene>
<name>A0ABW1EMB6_9BACT</name>
<keyword evidence="2" id="KW-1185">Reference proteome</keyword>
<organism evidence="1 2">
    <name type="scientific">Acidicapsa dinghuensis</name>
    <dbReference type="NCBI Taxonomy" id="2218256"/>
    <lineage>
        <taxon>Bacteria</taxon>
        <taxon>Pseudomonadati</taxon>
        <taxon>Acidobacteriota</taxon>
        <taxon>Terriglobia</taxon>
        <taxon>Terriglobales</taxon>
        <taxon>Acidobacteriaceae</taxon>
        <taxon>Acidicapsa</taxon>
    </lineage>
</organism>
<dbReference type="Proteomes" id="UP001596091">
    <property type="component" value="Unassembled WGS sequence"/>
</dbReference>
<sequence length="61" mass="7135">MANFKRKGPKSTRAGCLMCKPHKRQGTKLRDRVTFRVWQKMRVLDEQMAEFRRNGNSPANA</sequence>
<reference evidence="2" key="1">
    <citation type="journal article" date="2019" name="Int. J. Syst. Evol. Microbiol.">
        <title>The Global Catalogue of Microorganisms (GCM) 10K type strain sequencing project: providing services to taxonomists for standard genome sequencing and annotation.</title>
        <authorList>
            <consortium name="The Broad Institute Genomics Platform"/>
            <consortium name="The Broad Institute Genome Sequencing Center for Infectious Disease"/>
            <person name="Wu L."/>
            <person name="Ma J."/>
        </authorList>
    </citation>
    <scope>NUCLEOTIDE SEQUENCE [LARGE SCALE GENOMIC DNA]</scope>
    <source>
        <strain evidence="2">JCM 4087</strain>
    </source>
</reference>